<evidence type="ECO:0000313" key="3">
    <source>
        <dbReference type="Proteomes" id="UP000694399"/>
    </source>
</evidence>
<dbReference type="AlphaFoldDB" id="A0A8C8WXZ7"/>
<feature type="compositionally biased region" description="Basic and acidic residues" evidence="1">
    <location>
        <begin position="1"/>
        <end position="10"/>
    </location>
</feature>
<sequence>MSGDRQRSDDEGCSTSHGGSDADQLEPAAVKPEEERKPSATQQKKYPKVSSKTTAKLSTSAERIQSEPGSEFFLDISFSSDDPFKSICCTRICTTSTIRESSAWASLKTPGVLL</sequence>
<feature type="region of interest" description="Disordered" evidence="1">
    <location>
        <begin position="1"/>
        <end position="66"/>
    </location>
</feature>
<proteinExistence type="predicted"/>
<evidence type="ECO:0000313" key="2">
    <source>
        <dbReference type="Ensembl" id="ENSPLOP00000010973.1"/>
    </source>
</evidence>
<name>A0A8C8WXZ7_PANLE</name>
<reference evidence="2" key="1">
    <citation type="journal article" date="2019" name="bioRxiv">
        <title>Long live the king: chromosome-level assembly of the lion (Panthera leo) using linked-read, Hi-C, and long read data.</title>
        <authorList>
            <person name="Armstrong E.E."/>
            <person name="Taylor R.W."/>
            <person name="Miller D.E."/>
            <person name="Kaelin C."/>
            <person name="Barsh G."/>
            <person name="Hadly E.A."/>
            <person name="Petrov D."/>
        </authorList>
    </citation>
    <scope>NUCLEOTIDE SEQUENCE [LARGE SCALE GENOMIC DNA]</scope>
</reference>
<accession>A0A8C8WXZ7</accession>
<protein>
    <submittedName>
        <fullName evidence="2">Uncharacterized protein</fullName>
    </submittedName>
</protein>
<reference evidence="2" key="2">
    <citation type="submission" date="2025-08" db="UniProtKB">
        <authorList>
            <consortium name="Ensembl"/>
        </authorList>
    </citation>
    <scope>IDENTIFICATION</scope>
</reference>
<evidence type="ECO:0000256" key="1">
    <source>
        <dbReference type="SAM" id="MobiDB-lite"/>
    </source>
</evidence>
<dbReference type="GeneTree" id="ENSGT00940000155392"/>
<feature type="compositionally biased region" description="Low complexity" evidence="1">
    <location>
        <begin position="50"/>
        <end position="61"/>
    </location>
</feature>
<dbReference type="Proteomes" id="UP000694399">
    <property type="component" value="Chromosome E1"/>
</dbReference>
<keyword evidence="3" id="KW-1185">Reference proteome</keyword>
<dbReference type="Ensembl" id="ENSPLOT00000012126.1">
    <property type="protein sequence ID" value="ENSPLOP00000010973.1"/>
    <property type="gene ID" value="ENSPLOG00000008039.1"/>
</dbReference>
<reference evidence="2" key="3">
    <citation type="submission" date="2025-09" db="UniProtKB">
        <authorList>
            <consortium name="Ensembl"/>
        </authorList>
    </citation>
    <scope>IDENTIFICATION</scope>
</reference>
<organism evidence="2 3">
    <name type="scientific">Panthera leo</name>
    <name type="common">Lion</name>
    <dbReference type="NCBI Taxonomy" id="9689"/>
    <lineage>
        <taxon>Eukaryota</taxon>
        <taxon>Metazoa</taxon>
        <taxon>Chordata</taxon>
        <taxon>Craniata</taxon>
        <taxon>Vertebrata</taxon>
        <taxon>Euteleostomi</taxon>
        <taxon>Mammalia</taxon>
        <taxon>Eutheria</taxon>
        <taxon>Laurasiatheria</taxon>
        <taxon>Carnivora</taxon>
        <taxon>Feliformia</taxon>
        <taxon>Felidae</taxon>
        <taxon>Pantherinae</taxon>
        <taxon>Panthera</taxon>
    </lineage>
</organism>